<reference evidence="2" key="1">
    <citation type="submission" date="2025-08" db="UniProtKB">
        <authorList>
            <consortium name="RefSeq"/>
        </authorList>
    </citation>
    <scope>IDENTIFICATION</scope>
</reference>
<dbReference type="GO" id="GO:0004252">
    <property type="term" value="F:serine-type endopeptidase activity"/>
    <property type="evidence" value="ECO:0007669"/>
    <property type="project" value="InterPro"/>
</dbReference>
<dbReference type="RefSeq" id="XP_020020075.2">
    <property type="nucleotide sequence ID" value="XM_020164486.2"/>
</dbReference>
<dbReference type="PROSITE" id="PS50998">
    <property type="entry name" value="GLA_2"/>
    <property type="match status" value="1"/>
</dbReference>
<dbReference type="InterPro" id="IPR001881">
    <property type="entry name" value="EGF-like_Ca-bd_dom"/>
</dbReference>
<dbReference type="Pfam" id="PF14670">
    <property type="entry name" value="FXa_inhibition"/>
    <property type="match status" value="1"/>
</dbReference>
<dbReference type="PANTHER" id="PTHR24278">
    <property type="entry name" value="COAGULATION FACTOR"/>
    <property type="match status" value="1"/>
</dbReference>
<dbReference type="PRINTS" id="PR00001">
    <property type="entry name" value="GLABLOOD"/>
</dbReference>
<evidence type="ECO:0000313" key="1">
    <source>
        <dbReference type="Proteomes" id="UP001732720"/>
    </source>
</evidence>
<dbReference type="InterPro" id="IPR050442">
    <property type="entry name" value="Peptidase_S1_coag_factors"/>
</dbReference>
<dbReference type="PROSITE" id="PS01186">
    <property type="entry name" value="EGF_2"/>
    <property type="match status" value="1"/>
</dbReference>
<dbReference type="OrthoDB" id="7726766at2759"/>
<dbReference type="GO" id="GO:0005615">
    <property type="term" value="C:extracellular space"/>
    <property type="evidence" value="ECO:0007669"/>
    <property type="project" value="TreeGrafter"/>
</dbReference>
<evidence type="ECO:0000313" key="2">
    <source>
        <dbReference type="RefSeq" id="XP_020020075.2"/>
    </source>
</evidence>
<dbReference type="GO" id="GO:0006508">
    <property type="term" value="P:proteolysis"/>
    <property type="evidence" value="ECO:0007669"/>
    <property type="project" value="InterPro"/>
</dbReference>
<dbReference type="Gene3D" id="2.10.25.10">
    <property type="entry name" value="Laminin"/>
    <property type="match status" value="2"/>
</dbReference>
<dbReference type="Pfam" id="PF00594">
    <property type="entry name" value="Gla"/>
    <property type="match status" value="1"/>
</dbReference>
<dbReference type="InterPro" id="IPR009003">
    <property type="entry name" value="Peptidase_S1_PA"/>
</dbReference>
<dbReference type="PROSITE" id="PS00022">
    <property type="entry name" value="EGF_1"/>
    <property type="match status" value="1"/>
</dbReference>
<dbReference type="Proteomes" id="UP001732720">
    <property type="component" value="Chromosome 10"/>
</dbReference>
<dbReference type="Gene3D" id="4.10.740.10">
    <property type="entry name" value="Coagulation Factor IX"/>
    <property type="match status" value="1"/>
</dbReference>
<dbReference type="SUPFAM" id="SSF57630">
    <property type="entry name" value="GLA-domain"/>
    <property type="match status" value="1"/>
</dbReference>
<dbReference type="PROSITE" id="PS00010">
    <property type="entry name" value="ASX_HYDROXYL"/>
    <property type="match status" value="1"/>
</dbReference>
<dbReference type="InterPro" id="IPR000152">
    <property type="entry name" value="EGF-type_Asp/Asn_hydroxyl_site"/>
</dbReference>
<dbReference type="PROSITE" id="PS00011">
    <property type="entry name" value="GLA_1"/>
    <property type="match status" value="1"/>
</dbReference>
<name>A0A8B7UPF6_CASCN</name>
<dbReference type="InterPro" id="IPR012224">
    <property type="entry name" value="Pept_S1A_FX"/>
</dbReference>
<dbReference type="PRINTS" id="PR00722">
    <property type="entry name" value="CHYMOTRYPSIN"/>
</dbReference>
<dbReference type="KEGG" id="ccan:109686922"/>
<dbReference type="SMART" id="SM00069">
    <property type="entry name" value="GLA"/>
    <property type="match status" value="1"/>
</dbReference>
<dbReference type="InterPro" id="IPR000294">
    <property type="entry name" value="GLA_domain"/>
</dbReference>
<keyword evidence="1" id="KW-1185">Reference proteome</keyword>
<dbReference type="SMART" id="SM00181">
    <property type="entry name" value="EGF"/>
    <property type="match status" value="2"/>
</dbReference>
<dbReference type="Gene3D" id="2.40.10.10">
    <property type="entry name" value="Trypsin-like serine proteases"/>
    <property type="match status" value="2"/>
</dbReference>
<dbReference type="FunFam" id="2.10.25.10:FF:000162">
    <property type="entry name" value="Coagulation factor X (Predicted)"/>
    <property type="match status" value="1"/>
</dbReference>
<dbReference type="SMART" id="SM00020">
    <property type="entry name" value="Tryp_SPc"/>
    <property type="match status" value="1"/>
</dbReference>
<dbReference type="CDD" id="cd00054">
    <property type="entry name" value="EGF_CA"/>
    <property type="match status" value="1"/>
</dbReference>
<organism evidence="2">
    <name type="scientific">Castor canadensis</name>
    <name type="common">American beaver</name>
    <dbReference type="NCBI Taxonomy" id="51338"/>
    <lineage>
        <taxon>Eukaryota</taxon>
        <taxon>Metazoa</taxon>
        <taxon>Chordata</taxon>
        <taxon>Craniata</taxon>
        <taxon>Vertebrata</taxon>
        <taxon>Euteleostomi</taxon>
        <taxon>Mammalia</taxon>
        <taxon>Eutheria</taxon>
        <taxon>Euarchontoglires</taxon>
        <taxon>Glires</taxon>
        <taxon>Rodentia</taxon>
        <taxon>Castorimorpha</taxon>
        <taxon>Castoridae</taxon>
        <taxon>Castor</taxon>
    </lineage>
</organism>
<dbReference type="FunFam" id="2.10.25.10:FF:000480">
    <property type="entry name" value="Protein Z, vitamin K-dependent plasma glycoprotein"/>
    <property type="match status" value="1"/>
</dbReference>
<dbReference type="CTD" id="8858"/>
<dbReference type="SUPFAM" id="SSF57196">
    <property type="entry name" value="EGF/Laminin"/>
    <property type="match status" value="1"/>
</dbReference>
<dbReference type="InterPro" id="IPR035972">
    <property type="entry name" value="GLA-like_dom_SF"/>
</dbReference>
<dbReference type="Pfam" id="PF00089">
    <property type="entry name" value="Trypsin"/>
    <property type="match status" value="1"/>
</dbReference>
<dbReference type="Pfam" id="PF00008">
    <property type="entry name" value="EGF"/>
    <property type="match status" value="1"/>
</dbReference>
<dbReference type="SMART" id="SM00179">
    <property type="entry name" value="EGF_CA"/>
    <property type="match status" value="2"/>
</dbReference>
<protein>
    <submittedName>
        <fullName evidence="2">Vitamin K-dependent protein Z</fullName>
    </submittedName>
</protein>
<dbReference type="GO" id="GO:0007596">
    <property type="term" value="P:blood coagulation"/>
    <property type="evidence" value="ECO:0007669"/>
    <property type="project" value="UniProtKB-KW"/>
</dbReference>
<dbReference type="PROSITE" id="PS50026">
    <property type="entry name" value="EGF_3"/>
    <property type="match status" value="1"/>
</dbReference>
<dbReference type="FunFam" id="2.40.10.10:FF:000117">
    <property type="entry name" value="Protein Z, vitamin K-dependent plasma glycoprotein"/>
    <property type="match status" value="1"/>
</dbReference>
<proteinExistence type="predicted"/>
<dbReference type="InterPro" id="IPR017857">
    <property type="entry name" value="Coagulation_fac-like_Gla_dom"/>
</dbReference>
<dbReference type="PIRSF" id="PIRSF001143">
    <property type="entry name" value="Factor_X"/>
    <property type="match status" value="1"/>
</dbReference>
<dbReference type="InterPro" id="IPR001254">
    <property type="entry name" value="Trypsin_dom"/>
</dbReference>
<dbReference type="SUPFAM" id="SSF50494">
    <property type="entry name" value="Trypsin-like serine proteases"/>
    <property type="match status" value="1"/>
</dbReference>
<dbReference type="FunFam" id="4.10.740.10:FF:000001">
    <property type="entry name" value="vitamin K-dependent protein S"/>
    <property type="match status" value="1"/>
</dbReference>
<dbReference type="PANTHER" id="PTHR24278:SF20">
    <property type="entry name" value="VITAMIN K-DEPENDENT PROTEIN Z"/>
    <property type="match status" value="1"/>
</dbReference>
<dbReference type="InterPro" id="IPR043504">
    <property type="entry name" value="Peptidase_S1_PA_chymotrypsin"/>
</dbReference>
<dbReference type="GO" id="GO:0005509">
    <property type="term" value="F:calcium ion binding"/>
    <property type="evidence" value="ECO:0007669"/>
    <property type="project" value="InterPro"/>
</dbReference>
<dbReference type="InterPro" id="IPR001314">
    <property type="entry name" value="Peptidase_S1A"/>
</dbReference>
<accession>A0A8B7UPF6</accession>
<gene>
    <name evidence="2" type="primary">Proz</name>
</gene>
<dbReference type="InterPro" id="IPR000742">
    <property type="entry name" value="EGF"/>
</dbReference>
<dbReference type="PROSITE" id="PS50240">
    <property type="entry name" value="TRYPSIN_DOM"/>
    <property type="match status" value="1"/>
</dbReference>
<dbReference type="FunFam" id="2.40.10.10:FF:000114">
    <property type="entry name" value="Protein Z, vitamin K-dependent plasma glycoprotein"/>
    <property type="match status" value="1"/>
</dbReference>
<sequence>MAGCVPLLWSLIFILVLHQAEVSVFLSASRANSALGRWKRAGSYLLEEIFQGNLERECYEEICIYEEAREVFENGALTDGFWRQYGGGSPCISQPCLNNGTCQDHIRTYTCTCSPGYEGRNCAMATNECHPERTDGCQHFCHPGQASYMCSCAKGYKLGPDHKSCIPNERCACGALTSGDITTPEGSPWNPPSFLWQVKLTNSKGKDFCGGVLIQEDFVLTTARCSLRHRNISVKVGSDRSEDAVSIRIKSIHVHMRYEEESGQNDISLLELERPVQCPSVGLPICIPERDFAERVLIPGTKGLLSGWTLNDTDLGAMPTRLPVTTVDGEECGQALNVTVTTRMCCERGRTGAGQWVEGSVVTREHKGTWFLTGILGLPSREEQGNMFLLTTVPRYSLWFKQIMK</sequence>